<evidence type="ECO:0000313" key="2">
    <source>
        <dbReference type="EMBL" id="SCC33114.1"/>
    </source>
</evidence>
<feature type="transmembrane region" description="Helical" evidence="1">
    <location>
        <begin position="95"/>
        <end position="117"/>
    </location>
</feature>
<dbReference type="Proteomes" id="UP000199670">
    <property type="component" value="Unassembled WGS sequence"/>
</dbReference>
<keyword evidence="1" id="KW-1133">Transmembrane helix</keyword>
<dbReference type="Pfam" id="PF10754">
    <property type="entry name" value="DUF2569"/>
    <property type="match status" value="1"/>
</dbReference>
<keyword evidence="3" id="KW-1185">Reference proteome</keyword>
<evidence type="ECO:0008006" key="4">
    <source>
        <dbReference type="Google" id="ProtNLM"/>
    </source>
</evidence>
<sequence>MIKGKELKGLGGWLILVGIELIFCFIFIGYVTFSRLNAINFIGVWTQLLDPYSEMHTIHLGLFILGDMGLNCLFLLLNAYILFLYFTKSYKFPNFFIIFSSSFIVFKLIQRCWYLFIVLPFEVKFEFSFIKDIVIAIIYTCIWIAYVLKSVRVKNTFVNGRRSDGTYSSTVG</sequence>
<feature type="transmembrane region" description="Helical" evidence="1">
    <location>
        <begin position="129"/>
        <end position="148"/>
    </location>
</feature>
<protein>
    <recommendedName>
        <fullName evidence="4">DUF2569 domain-containing protein</fullName>
    </recommendedName>
</protein>
<dbReference type="RefSeq" id="WP_091350807.1">
    <property type="nucleotide sequence ID" value="NZ_FMAQ01000020.1"/>
</dbReference>
<evidence type="ECO:0000256" key="1">
    <source>
        <dbReference type="SAM" id="Phobius"/>
    </source>
</evidence>
<name>A0A1C4DNZ4_9GAMM</name>
<evidence type="ECO:0000313" key="3">
    <source>
        <dbReference type="Proteomes" id="UP000199670"/>
    </source>
</evidence>
<organism evidence="2 3">
    <name type="scientific">Gilliamella bombicola</name>
    <dbReference type="NCBI Taxonomy" id="1798182"/>
    <lineage>
        <taxon>Bacteria</taxon>
        <taxon>Pseudomonadati</taxon>
        <taxon>Pseudomonadota</taxon>
        <taxon>Gammaproteobacteria</taxon>
        <taxon>Orbales</taxon>
        <taxon>Orbaceae</taxon>
        <taxon>Gilliamella</taxon>
    </lineage>
</organism>
<accession>A0A1C4DNZ4</accession>
<reference evidence="3" key="1">
    <citation type="submission" date="2016-08" db="EMBL/GenBank/DDBJ databases">
        <authorList>
            <person name="Varghese N."/>
            <person name="Submissions Spin"/>
        </authorList>
    </citation>
    <scope>NUCLEOTIDE SEQUENCE [LARGE SCALE GENOMIC DNA]</scope>
    <source>
        <strain evidence="3">R-53248</strain>
    </source>
</reference>
<feature type="transmembrane region" description="Helical" evidence="1">
    <location>
        <begin position="58"/>
        <end position="83"/>
    </location>
</feature>
<dbReference type="STRING" id="1798182.GA0061081_12016"/>
<dbReference type="InterPro" id="IPR019690">
    <property type="entry name" value="DUF2569"/>
</dbReference>
<dbReference type="EMBL" id="FMAQ01000020">
    <property type="protein sequence ID" value="SCC33114.1"/>
    <property type="molecule type" value="Genomic_DNA"/>
</dbReference>
<dbReference type="OrthoDB" id="7067248at2"/>
<gene>
    <name evidence="2" type="ORF">GA0061081_12016</name>
</gene>
<keyword evidence="1" id="KW-0812">Transmembrane</keyword>
<feature type="transmembrane region" description="Helical" evidence="1">
    <location>
        <begin position="12"/>
        <end position="33"/>
    </location>
</feature>
<keyword evidence="1" id="KW-0472">Membrane</keyword>
<dbReference type="AlphaFoldDB" id="A0A1C4DNZ4"/>
<proteinExistence type="predicted"/>